<dbReference type="Proteomes" id="UP001479290">
    <property type="component" value="Unassembled WGS sequence"/>
</dbReference>
<dbReference type="InterPro" id="IPR003599">
    <property type="entry name" value="Ig_sub"/>
</dbReference>
<feature type="domain" description="Immunoglobulin" evidence="1">
    <location>
        <begin position="3"/>
        <end position="106"/>
    </location>
</feature>
<accession>A0AAW2A0T3</accession>
<evidence type="ECO:0000259" key="1">
    <source>
        <dbReference type="SMART" id="SM00409"/>
    </source>
</evidence>
<dbReference type="PANTHER" id="PTHR21063">
    <property type="entry name" value="LFA-3"/>
    <property type="match status" value="1"/>
</dbReference>
<reference evidence="2 3" key="1">
    <citation type="submission" date="2024-05" db="EMBL/GenBank/DDBJ databases">
        <title>A high-quality chromosomal-level genome assembly of Topmouth culter (Culter alburnus).</title>
        <authorList>
            <person name="Zhao H."/>
        </authorList>
    </citation>
    <scope>NUCLEOTIDE SEQUENCE [LARGE SCALE GENOMIC DNA]</scope>
    <source>
        <strain evidence="2">CATC2023</strain>
        <tissue evidence="2">Muscle</tissue>
    </source>
</reference>
<keyword evidence="3" id="KW-1185">Reference proteome</keyword>
<evidence type="ECO:0000313" key="2">
    <source>
        <dbReference type="EMBL" id="KAK9967250.1"/>
    </source>
</evidence>
<dbReference type="EMBL" id="JAWDJR010000010">
    <property type="protein sequence ID" value="KAK9967250.1"/>
    <property type="molecule type" value="Genomic_DNA"/>
</dbReference>
<comment type="caution">
    <text evidence="2">The sequence shown here is derived from an EMBL/GenBank/DDBJ whole genome shotgun (WGS) entry which is preliminary data.</text>
</comment>
<dbReference type="SUPFAM" id="SSF48726">
    <property type="entry name" value="Immunoglobulin"/>
    <property type="match status" value="1"/>
</dbReference>
<proteinExistence type="predicted"/>
<evidence type="ECO:0000313" key="3">
    <source>
        <dbReference type="Proteomes" id="UP001479290"/>
    </source>
</evidence>
<dbReference type="FunFam" id="2.60.40.10:FF:002431">
    <property type="entry name" value="Si:ch211-222k6.3"/>
    <property type="match status" value="1"/>
</dbReference>
<dbReference type="AlphaFoldDB" id="A0AAW2A0T3"/>
<sequence length="106" mass="11871">VFGDSMSVMEGDSVVLLTNVTEIHEDDDILWKFSTENFRIAEISRAAGIFSIYDDVLDGRFRDRLKLDDQTGSLTITNITTEHAGEYKLEITGALLTTKTFSVSVY</sequence>
<feature type="non-terminal residue" evidence="2">
    <location>
        <position position="106"/>
    </location>
</feature>
<protein>
    <recommendedName>
        <fullName evidence="1">Immunoglobulin domain-containing protein</fullName>
    </recommendedName>
</protein>
<organism evidence="2 3">
    <name type="scientific">Culter alburnus</name>
    <name type="common">Topmouth culter</name>
    <dbReference type="NCBI Taxonomy" id="194366"/>
    <lineage>
        <taxon>Eukaryota</taxon>
        <taxon>Metazoa</taxon>
        <taxon>Chordata</taxon>
        <taxon>Craniata</taxon>
        <taxon>Vertebrata</taxon>
        <taxon>Euteleostomi</taxon>
        <taxon>Actinopterygii</taxon>
        <taxon>Neopterygii</taxon>
        <taxon>Teleostei</taxon>
        <taxon>Ostariophysi</taxon>
        <taxon>Cypriniformes</taxon>
        <taxon>Xenocyprididae</taxon>
        <taxon>Xenocypridinae</taxon>
        <taxon>Culter</taxon>
    </lineage>
</organism>
<dbReference type="InterPro" id="IPR036179">
    <property type="entry name" value="Ig-like_dom_sf"/>
</dbReference>
<dbReference type="SMART" id="SM00409">
    <property type="entry name" value="IG"/>
    <property type="match status" value="1"/>
</dbReference>
<name>A0AAW2A0T3_CULAL</name>
<dbReference type="Gene3D" id="2.60.40.10">
    <property type="entry name" value="Immunoglobulins"/>
    <property type="match status" value="1"/>
</dbReference>
<feature type="non-terminal residue" evidence="2">
    <location>
        <position position="1"/>
    </location>
</feature>
<dbReference type="PANTHER" id="PTHR21063:SF4">
    <property type="entry name" value="CD48 ANTIGEN-RELATED"/>
    <property type="match status" value="1"/>
</dbReference>
<dbReference type="InterPro" id="IPR013783">
    <property type="entry name" value="Ig-like_fold"/>
</dbReference>
<gene>
    <name evidence="2" type="ORF">ABG768_001657</name>
</gene>